<dbReference type="EMBL" id="BKCJ010010426">
    <property type="protein sequence ID" value="GEU91533.1"/>
    <property type="molecule type" value="Genomic_DNA"/>
</dbReference>
<dbReference type="AlphaFoldDB" id="A0A6L2NZE3"/>
<name>A0A6L2NZE3_TANCI</name>
<feature type="domain" description="Reverse transcriptase Ty1/copia-type" evidence="1">
    <location>
        <begin position="102"/>
        <end position="173"/>
    </location>
</feature>
<accession>A0A6L2NZE3</accession>
<evidence type="ECO:0000313" key="2">
    <source>
        <dbReference type="EMBL" id="GEU91533.1"/>
    </source>
</evidence>
<dbReference type="SUPFAM" id="SSF56672">
    <property type="entry name" value="DNA/RNA polymerases"/>
    <property type="match status" value="1"/>
</dbReference>
<dbReference type="InterPro" id="IPR013103">
    <property type="entry name" value="RVT_2"/>
</dbReference>
<dbReference type="Pfam" id="PF07727">
    <property type="entry name" value="RVT_2"/>
    <property type="match status" value="2"/>
</dbReference>
<protein>
    <submittedName>
        <fullName evidence="2">Ribonuclease H-like domain-containing protein</fullName>
    </submittedName>
</protein>
<dbReference type="InterPro" id="IPR043502">
    <property type="entry name" value="DNA/RNA_pol_sf"/>
</dbReference>
<evidence type="ECO:0000259" key="1">
    <source>
        <dbReference type="Pfam" id="PF07727"/>
    </source>
</evidence>
<feature type="domain" description="Reverse transcriptase Ty1/copia-type" evidence="1">
    <location>
        <begin position="2"/>
        <end position="88"/>
    </location>
</feature>
<comment type="caution">
    <text evidence="2">The sequence shown here is derived from an EMBL/GenBank/DDBJ whole genome shotgun (WGS) entry which is preliminary data.</text>
</comment>
<organism evidence="2">
    <name type="scientific">Tanacetum cinerariifolium</name>
    <name type="common">Dalmatian daisy</name>
    <name type="synonym">Chrysanthemum cinerariifolium</name>
    <dbReference type="NCBI Taxonomy" id="118510"/>
    <lineage>
        <taxon>Eukaryota</taxon>
        <taxon>Viridiplantae</taxon>
        <taxon>Streptophyta</taxon>
        <taxon>Embryophyta</taxon>
        <taxon>Tracheophyta</taxon>
        <taxon>Spermatophyta</taxon>
        <taxon>Magnoliopsida</taxon>
        <taxon>eudicotyledons</taxon>
        <taxon>Gunneridae</taxon>
        <taxon>Pentapetalae</taxon>
        <taxon>asterids</taxon>
        <taxon>campanulids</taxon>
        <taxon>Asterales</taxon>
        <taxon>Asteraceae</taxon>
        <taxon>Asteroideae</taxon>
        <taxon>Anthemideae</taxon>
        <taxon>Anthemidinae</taxon>
        <taxon>Tanacetum</taxon>
    </lineage>
</organism>
<proteinExistence type="predicted"/>
<gene>
    <name evidence="2" type="ORF">Tci_063511</name>
</gene>
<sequence length="198" mass="22742">MWLFRHKYHVDGSLRRYKARLVANGHNQQYGVDCSDTFSSVVKPATIRTVLSLALAKNWPVHQLDIKNAFLNGDLSETVYMYLPSGFVDSRFPHHHGTEVAYLLIYVDDIVLTASSTTLLQCIISSLHKEFDMTDLEALNYFLRISVTRDARGMFLSQKKDAMELLERAHMSNYILKEDLVYQSLRKSLSLCLSFIES</sequence>
<reference evidence="2" key="1">
    <citation type="journal article" date="2019" name="Sci. Rep.">
        <title>Draft genome of Tanacetum cinerariifolium, the natural source of mosquito coil.</title>
        <authorList>
            <person name="Yamashiro T."/>
            <person name="Shiraishi A."/>
            <person name="Satake H."/>
            <person name="Nakayama K."/>
        </authorList>
    </citation>
    <scope>NUCLEOTIDE SEQUENCE</scope>
</reference>